<gene>
    <name evidence="3" type="ORF">N0V91_011399</name>
</gene>
<dbReference type="AlphaFoldDB" id="A0A9W9CYN4"/>
<sequence>ISNMHFFTSAVALTIIGFTSAAPLNVRTTYECPGTPNPVPQAQIIRPDVTSQYKVWNGAVDRYTKRGRIFKDGKATDVTTLLTFSFPAASAGKTCSFHFDLSGDSTAKISGTGQFDVFTSLAPADYSTSSWPPGNLRDHHIGRMTAKTGGEATWVAGFPTFGQGFPCPAGQAYGGELVGVGDNDLIDWLSTSGPYIQYE</sequence>
<evidence type="ECO:0000259" key="2">
    <source>
        <dbReference type="Pfam" id="PF09792"/>
    </source>
</evidence>
<dbReference type="Proteomes" id="UP001140510">
    <property type="component" value="Unassembled WGS sequence"/>
</dbReference>
<feature type="domain" description="Ubiquitin 3 binding protein But2 C-terminal" evidence="2">
    <location>
        <begin position="75"/>
        <end position="185"/>
    </location>
</feature>
<keyword evidence="1" id="KW-0732">Signal</keyword>
<dbReference type="EMBL" id="JAPEVA010000263">
    <property type="protein sequence ID" value="KAJ4392422.1"/>
    <property type="molecule type" value="Genomic_DNA"/>
</dbReference>
<accession>A0A9W9CYN4</accession>
<reference evidence="3" key="1">
    <citation type="submission" date="2022-10" db="EMBL/GenBank/DDBJ databases">
        <title>Tapping the CABI collections for fungal endophytes: first genome assemblies for Collariella, Neodidymelliopsis, Ascochyta clinopodiicola, Didymella pomorum, Didymosphaeria variabile, Neocosmospora piperis and Neocucurbitaria cava.</title>
        <authorList>
            <person name="Hill R."/>
        </authorList>
    </citation>
    <scope>NUCLEOTIDE SEQUENCE</scope>
    <source>
        <strain evidence="3">IMI 355091</strain>
    </source>
</reference>
<dbReference type="OrthoDB" id="5356630at2759"/>
<comment type="caution">
    <text evidence="3">The sequence shown here is derived from an EMBL/GenBank/DDBJ whole genome shotgun (WGS) entry which is preliminary data.</text>
</comment>
<feature type="signal peptide" evidence="1">
    <location>
        <begin position="1"/>
        <end position="21"/>
    </location>
</feature>
<protein>
    <recommendedName>
        <fullName evidence="2">Ubiquitin 3 binding protein But2 C-terminal domain-containing protein</fullName>
    </recommendedName>
</protein>
<organism evidence="3 4">
    <name type="scientific">Didymella pomorum</name>
    <dbReference type="NCBI Taxonomy" id="749634"/>
    <lineage>
        <taxon>Eukaryota</taxon>
        <taxon>Fungi</taxon>
        <taxon>Dikarya</taxon>
        <taxon>Ascomycota</taxon>
        <taxon>Pezizomycotina</taxon>
        <taxon>Dothideomycetes</taxon>
        <taxon>Pleosporomycetidae</taxon>
        <taxon>Pleosporales</taxon>
        <taxon>Pleosporineae</taxon>
        <taxon>Didymellaceae</taxon>
        <taxon>Didymella</taxon>
    </lineage>
</organism>
<keyword evidence="4" id="KW-1185">Reference proteome</keyword>
<dbReference type="Pfam" id="PF09792">
    <property type="entry name" value="But2"/>
    <property type="match status" value="1"/>
</dbReference>
<proteinExistence type="predicted"/>
<dbReference type="InterPro" id="IPR018620">
    <property type="entry name" value="Ubiquitin3-bd_protein_But2_C"/>
</dbReference>
<evidence type="ECO:0000313" key="4">
    <source>
        <dbReference type="Proteomes" id="UP001140510"/>
    </source>
</evidence>
<feature type="chain" id="PRO_5040756931" description="Ubiquitin 3 binding protein But2 C-terminal domain-containing protein" evidence="1">
    <location>
        <begin position="22"/>
        <end position="199"/>
    </location>
</feature>
<evidence type="ECO:0000256" key="1">
    <source>
        <dbReference type="SAM" id="SignalP"/>
    </source>
</evidence>
<feature type="non-terminal residue" evidence="3">
    <location>
        <position position="1"/>
    </location>
</feature>
<evidence type="ECO:0000313" key="3">
    <source>
        <dbReference type="EMBL" id="KAJ4392422.1"/>
    </source>
</evidence>
<name>A0A9W9CYN4_9PLEO</name>